<accession>A0A8T2VH06</accession>
<evidence type="ECO:0000313" key="2">
    <source>
        <dbReference type="EMBL" id="KAH7447807.1"/>
    </source>
</evidence>
<gene>
    <name evidence="2" type="ORF">KP509_01G122200</name>
</gene>
<dbReference type="EMBL" id="CM035406">
    <property type="protein sequence ID" value="KAH7447807.1"/>
    <property type="molecule type" value="Genomic_DNA"/>
</dbReference>
<feature type="compositionally biased region" description="Acidic residues" evidence="1">
    <location>
        <begin position="158"/>
        <end position="168"/>
    </location>
</feature>
<evidence type="ECO:0000256" key="1">
    <source>
        <dbReference type="SAM" id="MobiDB-lite"/>
    </source>
</evidence>
<dbReference type="PANTHER" id="PTHR37736">
    <property type="entry name" value="GLYCINE-RICH PROTEIN"/>
    <property type="match status" value="1"/>
</dbReference>
<feature type="compositionally biased region" description="Low complexity" evidence="1">
    <location>
        <begin position="491"/>
        <end position="500"/>
    </location>
</feature>
<feature type="region of interest" description="Disordered" evidence="1">
    <location>
        <begin position="108"/>
        <end position="142"/>
    </location>
</feature>
<organism evidence="2 3">
    <name type="scientific">Ceratopteris richardii</name>
    <name type="common">Triangle waterfern</name>
    <dbReference type="NCBI Taxonomy" id="49495"/>
    <lineage>
        <taxon>Eukaryota</taxon>
        <taxon>Viridiplantae</taxon>
        <taxon>Streptophyta</taxon>
        <taxon>Embryophyta</taxon>
        <taxon>Tracheophyta</taxon>
        <taxon>Polypodiopsida</taxon>
        <taxon>Polypodiidae</taxon>
        <taxon>Polypodiales</taxon>
        <taxon>Pteridineae</taxon>
        <taxon>Pteridaceae</taxon>
        <taxon>Parkerioideae</taxon>
        <taxon>Ceratopteris</taxon>
    </lineage>
</organism>
<protein>
    <submittedName>
        <fullName evidence="2">Uncharacterized protein</fullName>
    </submittedName>
</protein>
<evidence type="ECO:0000313" key="3">
    <source>
        <dbReference type="Proteomes" id="UP000825935"/>
    </source>
</evidence>
<proteinExistence type="predicted"/>
<feature type="region of interest" description="Disordered" evidence="1">
    <location>
        <begin position="445"/>
        <end position="533"/>
    </location>
</feature>
<name>A0A8T2VH06_CERRI</name>
<reference evidence="2" key="1">
    <citation type="submission" date="2021-08" db="EMBL/GenBank/DDBJ databases">
        <title>WGS assembly of Ceratopteris richardii.</title>
        <authorList>
            <person name="Marchant D.B."/>
            <person name="Chen G."/>
            <person name="Jenkins J."/>
            <person name="Shu S."/>
            <person name="Leebens-Mack J."/>
            <person name="Grimwood J."/>
            <person name="Schmutz J."/>
            <person name="Soltis P."/>
            <person name="Soltis D."/>
            <person name="Chen Z.-H."/>
        </authorList>
    </citation>
    <scope>NUCLEOTIDE SEQUENCE</scope>
    <source>
        <strain evidence="2">Whitten #5841</strain>
        <tissue evidence="2">Leaf</tissue>
    </source>
</reference>
<feature type="compositionally biased region" description="Polar residues" evidence="1">
    <location>
        <begin position="521"/>
        <end position="533"/>
    </location>
</feature>
<comment type="caution">
    <text evidence="2">The sequence shown here is derived from an EMBL/GenBank/DDBJ whole genome shotgun (WGS) entry which is preliminary data.</text>
</comment>
<dbReference type="Proteomes" id="UP000825935">
    <property type="component" value="Chromosome 1"/>
</dbReference>
<feature type="region of interest" description="Disordered" evidence="1">
    <location>
        <begin position="149"/>
        <end position="168"/>
    </location>
</feature>
<dbReference type="PANTHER" id="PTHR37736:SF1">
    <property type="entry name" value="GLYCINE-RICH PROTEIN"/>
    <property type="match status" value="1"/>
</dbReference>
<dbReference type="OrthoDB" id="69150at2759"/>
<dbReference type="AlphaFoldDB" id="A0A8T2VH06"/>
<sequence>MAGQGGVADMEALSSCKEGPVLIMINKRLRALKKKYNRILQIEENKAQGKQINKEQEEVLKGKLAVSILIEEYEKLRPSLVAAVKEEIEKEVMDMRLKIEQESAVADEQHVNASLEDKELTGNQREKEEQNKDVTEDGRSLERVAEADAVCDKSGTVEESDNVSEDVEPQMRQHLECVGPANFERELDDLLHLLYFAQLFDVPPVDASPSLVWTKVHERSSCVSYDCVTEEDSSSPLEETDLNNLSLLGSLITARPPNATLSHQEALRQCVKHALRWLGNSDAPIKEDTTVTYSFLRERLSRILSSDYYTMVPELQIIGPQTVDASASVSGQYSPEQLIHAALARAGPSLYYGSQDTPIGPLVQGGEFYLQMRNMVDPPNLSVDMSVATKFSPESNAPLKVDGETSVASIHKEDQQQAFATADATQAGAGQELQEEQGLEAVNFNSDSLNHEGPHGHVSQGDRVSSTTARGYGVAHGGQDNGHGSHPYDPRGYYSRSQNGRGSGRGVRGTSRSATFDGYANGQTNDRTGTVPV</sequence>
<keyword evidence="3" id="KW-1185">Reference proteome</keyword>